<dbReference type="OrthoDB" id="9797344at2"/>
<dbReference type="NCBIfam" id="TIGR00277">
    <property type="entry name" value="HDIG"/>
    <property type="match status" value="1"/>
</dbReference>
<gene>
    <name evidence="2" type="ordered locus">DP1074</name>
</gene>
<dbReference type="CDD" id="cd00077">
    <property type="entry name" value="HDc"/>
    <property type="match status" value="1"/>
</dbReference>
<dbReference type="KEGG" id="dps:DP1074"/>
<organism evidence="2 3">
    <name type="scientific">Desulfotalea psychrophila (strain LSv54 / DSM 12343)</name>
    <dbReference type="NCBI Taxonomy" id="177439"/>
    <lineage>
        <taxon>Bacteria</taxon>
        <taxon>Pseudomonadati</taxon>
        <taxon>Thermodesulfobacteriota</taxon>
        <taxon>Desulfobulbia</taxon>
        <taxon>Desulfobulbales</taxon>
        <taxon>Desulfocapsaceae</taxon>
        <taxon>Desulfotalea</taxon>
    </lineage>
</organism>
<dbReference type="SUPFAM" id="SSF109604">
    <property type="entry name" value="HD-domain/PDEase-like"/>
    <property type="match status" value="1"/>
</dbReference>
<dbReference type="Gene3D" id="1.10.3210.10">
    <property type="entry name" value="Hypothetical protein af1432"/>
    <property type="match status" value="1"/>
</dbReference>
<sequence length="333" mass="39016">MYFPSSIHYIREFSVFWPVKGKEEIRAQSTAITQEKTVQEKEYDNLRTWFLKYTDSFLDYPEADIENILLKKEHTLRVCQEMELISKELSPEDKILALTVALLHDVGRFDQLRIYRTFSDFKSEDHASLGVKILKELDLLKDLDPVDVELIFFAVENHNKPEIVPDCSFQTETITKLLRDADKLDIWHVVIDYYKVGGEYDNPSLVHNLPFGDDVCASVFQAIEKRDIISYDLLETVVDIKIFKWAGFIILTPGKLLSWPQKDLILKVYLIPCRKLNVLPKFIIICRRILWRNIKYKQRRWISTISATNCLGGKRILPKYFAPWQDSFCALTL</sequence>
<dbReference type="Proteomes" id="UP000000602">
    <property type="component" value="Chromosome"/>
</dbReference>
<keyword evidence="3" id="KW-1185">Reference proteome</keyword>
<evidence type="ECO:0000259" key="1">
    <source>
        <dbReference type="PROSITE" id="PS51831"/>
    </source>
</evidence>
<dbReference type="InterPro" id="IPR006675">
    <property type="entry name" value="HDIG_dom"/>
</dbReference>
<name>Q6APC1_DESPS</name>
<dbReference type="Pfam" id="PF01966">
    <property type="entry name" value="HD"/>
    <property type="match status" value="1"/>
</dbReference>
<dbReference type="STRING" id="177439.DP1074"/>
<feature type="domain" description="HD" evidence="1">
    <location>
        <begin position="71"/>
        <end position="187"/>
    </location>
</feature>
<protein>
    <recommendedName>
        <fullName evidence="1">HD domain-containing protein</fullName>
    </recommendedName>
</protein>
<dbReference type="InterPro" id="IPR003607">
    <property type="entry name" value="HD/PDEase_dom"/>
</dbReference>
<dbReference type="HOGENOM" id="CLU_833488_0_0_7"/>
<evidence type="ECO:0000313" key="3">
    <source>
        <dbReference type="Proteomes" id="UP000000602"/>
    </source>
</evidence>
<reference evidence="3" key="1">
    <citation type="journal article" date="2004" name="Environ. Microbiol.">
        <title>The genome of Desulfotalea psychrophila, a sulfate-reducing bacterium from permanently cold Arctic sediments.</title>
        <authorList>
            <person name="Rabus R."/>
            <person name="Ruepp A."/>
            <person name="Frickey T."/>
            <person name="Rattei T."/>
            <person name="Fartmann B."/>
            <person name="Stark M."/>
            <person name="Bauer M."/>
            <person name="Zibat A."/>
            <person name="Lombardot T."/>
            <person name="Becker I."/>
            <person name="Amann J."/>
            <person name="Gellner K."/>
            <person name="Teeling H."/>
            <person name="Leuschner W.D."/>
            <person name="Gloeckner F.-O."/>
            <person name="Lupas A.N."/>
            <person name="Amann R."/>
            <person name="Klenk H.-P."/>
        </authorList>
    </citation>
    <scope>NUCLEOTIDE SEQUENCE [LARGE SCALE GENOMIC DNA]</scope>
    <source>
        <strain evidence="3">DSM 12343 / LSv54</strain>
    </source>
</reference>
<dbReference type="InterPro" id="IPR006674">
    <property type="entry name" value="HD_domain"/>
</dbReference>
<accession>Q6APC1</accession>
<dbReference type="EMBL" id="CR522870">
    <property type="protein sequence ID" value="CAG35803.1"/>
    <property type="molecule type" value="Genomic_DNA"/>
</dbReference>
<proteinExistence type="predicted"/>
<dbReference type="eggNOG" id="COG1418">
    <property type="taxonomic scope" value="Bacteria"/>
</dbReference>
<dbReference type="PROSITE" id="PS51831">
    <property type="entry name" value="HD"/>
    <property type="match status" value="1"/>
</dbReference>
<evidence type="ECO:0000313" key="2">
    <source>
        <dbReference type="EMBL" id="CAG35803.1"/>
    </source>
</evidence>
<dbReference type="AlphaFoldDB" id="Q6APC1"/>